<dbReference type="RefSeq" id="WP_307633993.1">
    <property type="nucleotide sequence ID" value="NZ_JAPHEH010000001.1"/>
</dbReference>
<dbReference type="InterPro" id="IPR006300">
    <property type="entry name" value="FlgB"/>
</dbReference>
<evidence type="ECO:0000256" key="4">
    <source>
        <dbReference type="ARBA" id="ARBA00023143"/>
    </source>
</evidence>
<keyword evidence="7" id="KW-0282">Flagellum</keyword>
<dbReference type="EMBL" id="JAPHEH010000001">
    <property type="protein sequence ID" value="MDG4477028.1"/>
    <property type="molecule type" value="Genomic_DNA"/>
</dbReference>
<dbReference type="AlphaFoldDB" id="A0A9X4MK68"/>
<keyword evidence="8" id="KW-1185">Reference proteome</keyword>
<dbReference type="GO" id="GO:0071978">
    <property type="term" value="P:bacterial-type flagellum-dependent swarming motility"/>
    <property type="evidence" value="ECO:0007669"/>
    <property type="project" value="TreeGrafter"/>
</dbReference>
<reference evidence="7" key="1">
    <citation type="journal article" date="2022" name="bioRxiv">
        <title>Thiovibrio frasassiensisgen. nov., sp. nov., an autotrophic, elemental sulfur disproportionating bacterium isolated from sulfidic karst sediment, and proposal of Thiovibrionaceae fam. nov.</title>
        <authorList>
            <person name="Aronson H."/>
            <person name="Thomas C."/>
            <person name="Bhattacharyya M."/>
            <person name="Eckstein S."/>
            <person name="Jensen S."/>
            <person name="Barco R."/>
            <person name="Macalady J."/>
            <person name="Amend J."/>
        </authorList>
    </citation>
    <scope>NUCLEOTIDE SEQUENCE</scope>
    <source>
        <strain evidence="7">RS19-109</strain>
    </source>
</reference>
<evidence type="ECO:0000313" key="7">
    <source>
        <dbReference type="EMBL" id="MDG4477028.1"/>
    </source>
</evidence>
<gene>
    <name evidence="7" type="primary">flgB</name>
    <name evidence="7" type="ORF">OLX77_12780</name>
</gene>
<evidence type="ECO:0000256" key="6">
    <source>
        <dbReference type="PIRNR" id="PIRNR002889"/>
    </source>
</evidence>
<comment type="subunit">
    <text evidence="6">The basal body constitutes a major portion of the flagellar organelle and consists of a number of rings mounted on a central rod.</text>
</comment>
<dbReference type="PANTHER" id="PTHR30435:SF12">
    <property type="entry name" value="FLAGELLAR BASAL BODY ROD PROTEIN FLGB"/>
    <property type="match status" value="1"/>
</dbReference>
<name>A0A9X4MK68_9BACT</name>
<keyword evidence="7" id="KW-0966">Cell projection</keyword>
<comment type="function">
    <text evidence="5 6">Structural component of flagellum, the bacterial motility apparatus. Part of the rod structure of flagellar basal body.</text>
</comment>
<dbReference type="GO" id="GO:0030694">
    <property type="term" value="C:bacterial-type flagellum basal body, rod"/>
    <property type="evidence" value="ECO:0007669"/>
    <property type="project" value="InterPro"/>
</dbReference>
<comment type="caution">
    <text evidence="7">The sequence shown here is derived from an EMBL/GenBank/DDBJ whole genome shotgun (WGS) entry which is preliminary data.</text>
</comment>
<dbReference type="PIRSF" id="PIRSF002889">
    <property type="entry name" value="Rod_FlgB"/>
    <property type="match status" value="1"/>
</dbReference>
<evidence type="ECO:0000313" key="8">
    <source>
        <dbReference type="Proteomes" id="UP001154240"/>
    </source>
</evidence>
<accession>A0A9X4MK68</accession>
<dbReference type="PANTHER" id="PTHR30435">
    <property type="entry name" value="FLAGELLAR PROTEIN"/>
    <property type="match status" value="1"/>
</dbReference>
<evidence type="ECO:0000256" key="1">
    <source>
        <dbReference type="ARBA" id="ARBA00004117"/>
    </source>
</evidence>
<evidence type="ECO:0000256" key="3">
    <source>
        <dbReference type="ARBA" id="ARBA00014376"/>
    </source>
</evidence>
<evidence type="ECO:0000256" key="2">
    <source>
        <dbReference type="ARBA" id="ARBA00009677"/>
    </source>
</evidence>
<dbReference type="Proteomes" id="UP001154240">
    <property type="component" value="Unassembled WGS sequence"/>
</dbReference>
<evidence type="ECO:0000256" key="5">
    <source>
        <dbReference type="ARBA" id="ARBA00024934"/>
    </source>
</evidence>
<reference evidence="7" key="2">
    <citation type="submission" date="2022-10" db="EMBL/GenBank/DDBJ databases">
        <authorList>
            <person name="Aronson H.S."/>
        </authorList>
    </citation>
    <scope>NUCLEOTIDE SEQUENCE</scope>
    <source>
        <strain evidence="7">RS19-109</strain>
    </source>
</reference>
<dbReference type="NCBIfam" id="TIGR01396">
    <property type="entry name" value="FlgB"/>
    <property type="match status" value="1"/>
</dbReference>
<organism evidence="7 8">
    <name type="scientific">Thiovibrio frasassiensis</name>
    <dbReference type="NCBI Taxonomy" id="2984131"/>
    <lineage>
        <taxon>Bacteria</taxon>
        <taxon>Pseudomonadati</taxon>
        <taxon>Thermodesulfobacteriota</taxon>
        <taxon>Desulfobulbia</taxon>
        <taxon>Desulfobulbales</taxon>
        <taxon>Thiovibrionaceae</taxon>
        <taxon>Thiovibrio</taxon>
    </lineage>
</organism>
<comment type="subcellular location">
    <subcellularLocation>
        <location evidence="1 6">Bacterial flagellum basal body</location>
    </subcellularLocation>
</comment>
<sequence length="128" mass="14373">MPINKLFGGNIETMRQALTLRQERQGLIQSNVANLETPGYTGQDFNFAKVMQSVMTGQGELARTDKGHMQLDAMEASKTREFANEKRPVDLDQEMVKMAENQLMFQVLAKSIGKKFDGLRYAIDEGGK</sequence>
<keyword evidence="4 6" id="KW-0975">Bacterial flagellum</keyword>
<keyword evidence="7" id="KW-0969">Cilium</keyword>
<protein>
    <recommendedName>
        <fullName evidence="3 6">Flagellar basal body rod protein FlgB</fullName>
    </recommendedName>
</protein>
<proteinExistence type="inferred from homology"/>
<comment type="similarity">
    <text evidence="2 6">Belongs to the flagella basal body rod proteins family.</text>
</comment>